<sequence length="22" mass="2467">MRSAVVLCQMICVETKVIARLC</sequence>
<proteinExistence type="predicted"/>
<gene>
    <name evidence="1" type="ORF">MESS2_980079</name>
</gene>
<protein>
    <submittedName>
        <fullName evidence="1">Uncharacterized protein</fullName>
    </submittedName>
</protein>
<evidence type="ECO:0000313" key="2">
    <source>
        <dbReference type="Proteomes" id="UP000012062"/>
    </source>
</evidence>
<accession>M5FBU5</accession>
<reference evidence="1 2" key="1">
    <citation type="submission" date="2013-02" db="EMBL/GenBank/DDBJ databases">
        <authorList>
            <person name="Genoscope - CEA"/>
        </authorList>
    </citation>
    <scope>NUCLEOTIDE SEQUENCE [LARGE SCALE GENOMIC DNA]</scope>
    <source>
        <strain evidence="1 2">STM 2683</strain>
    </source>
</reference>
<name>M5FBU5_9HYPH</name>
<dbReference type="Proteomes" id="UP000012062">
    <property type="component" value="Unassembled WGS sequence"/>
</dbReference>
<evidence type="ECO:0000313" key="1">
    <source>
        <dbReference type="EMBL" id="CCV09356.1"/>
    </source>
</evidence>
<comment type="caution">
    <text evidence="1">The sequence shown here is derived from an EMBL/GenBank/DDBJ whole genome shotgun (WGS) entry which is preliminary data.</text>
</comment>
<organism evidence="1 2">
    <name type="scientific">Mesorhizobium metallidurans STM 2683</name>
    <dbReference type="NCBI Taxonomy" id="1297569"/>
    <lineage>
        <taxon>Bacteria</taxon>
        <taxon>Pseudomonadati</taxon>
        <taxon>Pseudomonadota</taxon>
        <taxon>Alphaproteobacteria</taxon>
        <taxon>Hyphomicrobiales</taxon>
        <taxon>Phyllobacteriaceae</taxon>
        <taxon>Mesorhizobium</taxon>
    </lineage>
</organism>
<keyword evidence="2" id="KW-1185">Reference proteome</keyword>
<dbReference type="AlphaFoldDB" id="M5FBU5"/>
<dbReference type="EMBL" id="CAUM01000170">
    <property type="protein sequence ID" value="CCV09356.1"/>
    <property type="molecule type" value="Genomic_DNA"/>
</dbReference>